<sequence length="150" mass="15832">MRVTAWVVLRATLFVFLLDTFSARWCIEPQMAAVPDSGSPGQVWHSNPGMPLSALLSDVACLTATVTLGEAGAVPPFCSIRHLIMARFSESYLHTLSSGSEPAAWTGSGSLCMRRPIDAAEESTSAPAAHATAHSTASGQRSRSWACVGI</sequence>
<evidence type="ECO:0008006" key="5">
    <source>
        <dbReference type="Google" id="ProtNLM"/>
    </source>
</evidence>
<organism evidence="3 4">
    <name type="scientific">Myriangium duriaei CBS 260.36</name>
    <dbReference type="NCBI Taxonomy" id="1168546"/>
    <lineage>
        <taxon>Eukaryota</taxon>
        <taxon>Fungi</taxon>
        <taxon>Dikarya</taxon>
        <taxon>Ascomycota</taxon>
        <taxon>Pezizomycotina</taxon>
        <taxon>Dothideomycetes</taxon>
        <taxon>Dothideomycetidae</taxon>
        <taxon>Myriangiales</taxon>
        <taxon>Myriangiaceae</taxon>
        <taxon>Myriangium</taxon>
    </lineage>
</organism>
<feature type="chain" id="PRO_5040386512" description="Secreted protein" evidence="2">
    <location>
        <begin position="24"/>
        <end position="150"/>
    </location>
</feature>
<evidence type="ECO:0000256" key="1">
    <source>
        <dbReference type="SAM" id="MobiDB-lite"/>
    </source>
</evidence>
<evidence type="ECO:0000313" key="3">
    <source>
        <dbReference type="EMBL" id="KAF2153856.1"/>
    </source>
</evidence>
<accession>A0A9P4J2C1</accession>
<evidence type="ECO:0000313" key="4">
    <source>
        <dbReference type="Proteomes" id="UP000799439"/>
    </source>
</evidence>
<keyword evidence="4" id="KW-1185">Reference proteome</keyword>
<reference evidence="3" key="1">
    <citation type="journal article" date="2020" name="Stud. Mycol.">
        <title>101 Dothideomycetes genomes: a test case for predicting lifestyles and emergence of pathogens.</title>
        <authorList>
            <person name="Haridas S."/>
            <person name="Albert R."/>
            <person name="Binder M."/>
            <person name="Bloem J."/>
            <person name="Labutti K."/>
            <person name="Salamov A."/>
            <person name="Andreopoulos B."/>
            <person name="Baker S."/>
            <person name="Barry K."/>
            <person name="Bills G."/>
            <person name="Bluhm B."/>
            <person name="Cannon C."/>
            <person name="Castanera R."/>
            <person name="Culley D."/>
            <person name="Daum C."/>
            <person name="Ezra D."/>
            <person name="Gonzalez J."/>
            <person name="Henrissat B."/>
            <person name="Kuo A."/>
            <person name="Liang C."/>
            <person name="Lipzen A."/>
            <person name="Lutzoni F."/>
            <person name="Magnuson J."/>
            <person name="Mondo S."/>
            <person name="Nolan M."/>
            <person name="Ohm R."/>
            <person name="Pangilinan J."/>
            <person name="Park H.-J."/>
            <person name="Ramirez L."/>
            <person name="Alfaro M."/>
            <person name="Sun H."/>
            <person name="Tritt A."/>
            <person name="Yoshinaga Y."/>
            <person name="Zwiers L.-H."/>
            <person name="Turgeon B."/>
            <person name="Goodwin S."/>
            <person name="Spatafora J."/>
            <person name="Crous P."/>
            <person name="Grigoriev I."/>
        </authorList>
    </citation>
    <scope>NUCLEOTIDE SEQUENCE</scope>
    <source>
        <strain evidence="3">CBS 260.36</strain>
    </source>
</reference>
<feature type="region of interest" description="Disordered" evidence="1">
    <location>
        <begin position="122"/>
        <end position="143"/>
    </location>
</feature>
<feature type="signal peptide" evidence="2">
    <location>
        <begin position="1"/>
        <end position="23"/>
    </location>
</feature>
<keyword evidence="2" id="KW-0732">Signal</keyword>
<gene>
    <name evidence="3" type="ORF">K461DRAFT_117358</name>
</gene>
<feature type="compositionally biased region" description="Low complexity" evidence="1">
    <location>
        <begin position="122"/>
        <end position="138"/>
    </location>
</feature>
<comment type="caution">
    <text evidence="3">The sequence shown here is derived from an EMBL/GenBank/DDBJ whole genome shotgun (WGS) entry which is preliminary data.</text>
</comment>
<proteinExistence type="predicted"/>
<dbReference type="Proteomes" id="UP000799439">
    <property type="component" value="Unassembled WGS sequence"/>
</dbReference>
<evidence type="ECO:0000256" key="2">
    <source>
        <dbReference type="SAM" id="SignalP"/>
    </source>
</evidence>
<dbReference type="EMBL" id="ML996084">
    <property type="protein sequence ID" value="KAF2153856.1"/>
    <property type="molecule type" value="Genomic_DNA"/>
</dbReference>
<dbReference type="AlphaFoldDB" id="A0A9P4J2C1"/>
<name>A0A9P4J2C1_9PEZI</name>
<protein>
    <recommendedName>
        <fullName evidence="5">Secreted protein</fullName>
    </recommendedName>
</protein>